<proteinExistence type="predicted"/>
<name>A0AAN5BXV1_ASPOZ</name>
<reference evidence="1" key="1">
    <citation type="submission" date="2023-04" db="EMBL/GenBank/DDBJ databases">
        <title>Aspergillus oryzae NBRC 4228.</title>
        <authorList>
            <person name="Ichikawa N."/>
            <person name="Sato H."/>
            <person name="Tonouchi N."/>
        </authorList>
    </citation>
    <scope>NUCLEOTIDE SEQUENCE</scope>
    <source>
        <strain evidence="1">NBRC 4228</strain>
    </source>
</reference>
<protein>
    <submittedName>
        <fullName evidence="1">Unnamed protein product</fullName>
    </submittedName>
</protein>
<sequence length="91" mass="10054">MTDEKRNAEYGEQQVHNDLPLLEKTANEGFGARPFRDTLQSIASSAVAPAVPQILREFNSNNAEIGTLVVTIEVCDVIQIFGMTLKRQIHG</sequence>
<dbReference type="EMBL" id="BSYA01000058">
    <property type="protein sequence ID" value="GMG29522.1"/>
    <property type="molecule type" value="Genomic_DNA"/>
</dbReference>
<accession>A0AAN5BXV1</accession>
<organism evidence="1 2">
    <name type="scientific">Aspergillus oryzae</name>
    <name type="common">Yellow koji mold</name>
    <dbReference type="NCBI Taxonomy" id="5062"/>
    <lineage>
        <taxon>Eukaryota</taxon>
        <taxon>Fungi</taxon>
        <taxon>Dikarya</taxon>
        <taxon>Ascomycota</taxon>
        <taxon>Pezizomycotina</taxon>
        <taxon>Eurotiomycetes</taxon>
        <taxon>Eurotiomycetidae</taxon>
        <taxon>Eurotiales</taxon>
        <taxon>Aspergillaceae</taxon>
        <taxon>Aspergillus</taxon>
        <taxon>Aspergillus subgen. Circumdati</taxon>
    </lineage>
</organism>
<dbReference type="Proteomes" id="UP001165205">
    <property type="component" value="Unassembled WGS sequence"/>
</dbReference>
<evidence type="ECO:0000313" key="2">
    <source>
        <dbReference type="Proteomes" id="UP001165205"/>
    </source>
</evidence>
<gene>
    <name evidence="1" type="ORF">Aory04_000577300</name>
</gene>
<comment type="caution">
    <text evidence="1">The sequence shown here is derived from an EMBL/GenBank/DDBJ whole genome shotgun (WGS) entry which is preliminary data.</text>
</comment>
<evidence type="ECO:0000313" key="1">
    <source>
        <dbReference type="EMBL" id="GMG29522.1"/>
    </source>
</evidence>
<dbReference type="AlphaFoldDB" id="A0AAN5BXV1"/>